<reference evidence="1" key="1">
    <citation type="journal article" date="2025" name="Int. J. Syst. Evol. Microbiol.">
        <title>Inconstantimicrobium mannanitabidum sp. nov., a novel member of the family Clostridiaceae isolated from anoxic soil under the treatment of reductive soil disinfestation.</title>
        <authorList>
            <person name="Ueki A."/>
            <person name="Tonouchi A."/>
            <person name="Honma S."/>
            <person name="Kaku N."/>
            <person name="Ueki K."/>
        </authorList>
    </citation>
    <scope>NUCLEOTIDE SEQUENCE</scope>
    <source>
        <strain evidence="1">TW13</strain>
    </source>
</reference>
<sequence length="868" mass="94504">MDKYFSKSTEEMLTKFNVTKNGLTDASVEEQRQKYGFNELVEKETDGVVKVFFSQFKDLLVVILLIAAAISAISGNLESTLVIAAVLILNAILGTVQHFKAEQSLNSLRALSSPKAKIIRNGHKQEVPSKEVVPGDILLLEAGDFVVADGRIIENFSLQINESSLTGESEAVLKTAETINEAELALGDQKNMVFSGSLVTYGRAMVLVTSIGMETEIGKIASLLHNTKEKKTPLQINLDNFSKKLAIGIMIICVVVFALNMFRGAKPLDALMFAVALAVAAIPEALSSIVTIVLALGTQKMANENAIIRQLKAVEGLGCVSVICSDKTGTLTQNKMTVKNLYVDSTNIPEDKINLSSPIQDLLIKMSVLCNDSTSKDGKEIGDPTEVALVNVARKYSLNELEVRSTYKRLAEIPFDSDRKLMSTLHNINGEVLMVTKGAVDVLLPRLTHIHTSNGLLEINDQYKKDIEEANKNFSSNGLRVLAFAYRKLDAARELSLEDENNFVFLGLISMIDPPREESAEAVKACIKAGIKPIMITGDHKITASAIAKQIGILDENGRSVEGLELDKMSDEELKQQISNISVYARVSPEHKIRIVKAWQDRGNIVAMTGDGVNDAPALKQANIGISMGITGTEVAKDASALILTDDNFATIVKAVSNGRNIYTNIKNSIKFLLSGNTAGIFAVVYAALVGLPMPFAAVHLLFINLLTDSLPAIAIGFESSLKDVLKDKPRKSDESIMTKSFLQEMFIEGFLIFFGTMAAFYIGYKTGDTAIASTMAFATLCLSRLFHGFNCRGDESVFRLGLFSNKYSWYAFGLGLVFLNSVLLIPGLSGLFQIAKLTVTQFASIYGLAVIPLIVIQTYKVLVADRK</sequence>
<dbReference type="Proteomes" id="UP001058074">
    <property type="component" value="Unassembled WGS sequence"/>
</dbReference>
<gene>
    <name evidence="1" type="ORF">rsdtw13_22690</name>
</gene>
<evidence type="ECO:0000313" key="2">
    <source>
        <dbReference type="Proteomes" id="UP001058074"/>
    </source>
</evidence>
<evidence type="ECO:0000313" key="1">
    <source>
        <dbReference type="EMBL" id="GKX67011.1"/>
    </source>
</evidence>
<dbReference type="EMBL" id="BROD01000001">
    <property type="protein sequence ID" value="GKX67011.1"/>
    <property type="molecule type" value="Genomic_DNA"/>
</dbReference>
<protein>
    <submittedName>
        <fullName evidence="1">Cation-transporting ATPase, P-type</fullName>
    </submittedName>
</protein>
<name>A0ACB5RD28_9CLOT</name>
<keyword evidence="2" id="KW-1185">Reference proteome</keyword>
<organism evidence="1 2">
    <name type="scientific">Inconstantimicrobium mannanitabidum</name>
    <dbReference type="NCBI Taxonomy" id="1604901"/>
    <lineage>
        <taxon>Bacteria</taxon>
        <taxon>Bacillati</taxon>
        <taxon>Bacillota</taxon>
        <taxon>Clostridia</taxon>
        <taxon>Eubacteriales</taxon>
        <taxon>Clostridiaceae</taxon>
        <taxon>Inconstantimicrobium</taxon>
    </lineage>
</organism>
<comment type="caution">
    <text evidence="1">The sequence shown here is derived from an EMBL/GenBank/DDBJ whole genome shotgun (WGS) entry which is preliminary data.</text>
</comment>
<accession>A0ACB5RD28</accession>
<proteinExistence type="predicted"/>